<dbReference type="Pfam" id="PF00067">
    <property type="entry name" value="p450"/>
    <property type="match status" value="1"/>
</dbReference>
<keyword evidence="6" id="KW-0560">Oxidoreductase</keyword>
<keyword evidence="5" id="KW-0408">Iron</keyword>
<dbReference type="Gene3D" id="1.10.630.10">
    <property type="entry name" value="Cytochrome P450"/>
    <property type="match status" value="1"/>
</dbReference>
<dbReference type="InterPro" id="IPR036396">
    <property type="entry name" value="Cyt_P450_sf"/>
</dbReference>
<keyword evidence="8" id="KW-1185">Reference proteome</keyword>
<comment type="caution">
    <text evidence="7">The sequence shown here is derived from an EMBL/GenBank/DDBJ whole genome shotgun (WGS) entry which is preliminary data.</text>
</comment>
<dbReference type="EMBL" id="JAVRRG010000055">
    <property type="protein sequence ID" value="KAK5092602.1"/>
    <property type="molecule type" value="Genomic_DNA"/>
</dbReference>
<keyword evidence="4" id="KW-0479">Metal-binding</keyword>
<evidence type="ECO:0000256" key="4">
    <source>
        <dbReference type="ARBA" id="ARBA00022723"/>
    </source>
</evidence>
<keyword evidence="3" id="KW-0349">Heme</keyword>
<dbReference type="InterPro" id="IPR050121">
    <property type="entry name" value="Cytochrome_P450_monoxygenase"/>
</dbReference>
<comment type="similarity">
    <text evidence="2">Belongs to the cytochrome P450 family.</text>
</comment>
<reference evidence="7 8" key="1">
    <citation type="submission" date="2023-08" db="EMBL/GenBank/DDBJ databases">
        <title>Black Yeasts Isolated from many extreme environments.</title>
        <authorList>
            <person name="Coleine C."/>
            <person name="Stajich J.E."/>
            <person name="Selbmann L."/>
        </authorList>
    </citation>
    <scope>NUCLEOTIDE SEQUENCE [LARGE SCALE GENOMIC DNA]</scope>
    <source>
        <strain evidence="7 8">CCFEE 5885</strain>
    </source>
</reference>
<evidence type="ECO:0000256" key="5">
    <source>
        <dbReference type="ARBA" id="ARBA00023004"/>
    </source>
</evidence>
<name>A0ABR0KAA6_9EURO</name>
<organism evidence="7 8">
    <name type="scientific">Lithohypha guttulata</name>
    <dbReference type="NCBI Taxonomy" id="1690604"/>
    <lineage>
        <taxon>Eukaryota</taxon>
        <taxon>Fungi</taxon>
        <taxon>Dikarya</taxon>
        <taxon>Ascomycota</taxon>
        <taxon>Pezizomycotina</taxon>
        <taxon>Eurotiomycetes</taxon>
        <taxon>Chaetothyriomycetidae</taxon>
        <taxon>Chaetothyriales</taxon>
        <taxon>Trichomeriaceae</taxon>
        <taxon>Lithohypha</taxon>
    </lineage>
</organism>
<dbReference type="InterPro" id="IPR001128">
    <property type="entry name" value="Cyt_P450"/>
</dbReference>
<dbReference type="SUPFAM" id="SSF48264">
    <property type="entry name" value="Cytochrome P450"/>
    <property type="match status" value="1"/>
</dbReference>
<gene>
    <name evidence="7" type="ORF">LTR24_005064</name>
</gene>
<proteinExistence type="inferred from homology"/>
<dbReference type="PANTHER" id="PTHR24305">
    <property type="entry name" value="CYTOCHROME P450"/>
    <property type="match status" value="1"/>
</dbReference>
<dbReference type="Proteomes" id="UP001345013">
    <property type="component" value="Unassembled WGS sequence"/>
</dbReference>
<evidence type="ECO:0000256" key="2">
    <source>
        <dbReference type="ARBA" id="ARBA00010617"/>
    </source>
</evidence>
<evidence type="ECO:0000256" key="6">
    <source>
        <dbReference type="ARBA" id="ARBA00023033"/>
    </source>
</evidence>
<dbReference type="PANTHER" id="PTHR24305:SF210">
    <property type="entry name" value="CYTOCHROME P450 MONOOXYGENASE ASQL-RELATED"/>
    <property type="match status" value="1"/>
</dbReference>
<evidence type="ECO:0000313" key="8">
    <source>
        <dbReference type="Proteomes" id="UP001345013"/>
    </source>
</evidence>
<keyword evidence="6" id="KW-0503">Monooxygenase</keyword>
<protein>
    <recommendedName>
        <fullName evidence="9">Cytochrome P450</fullName>
    </recommendedName>
</protein>
<comment type="cofactor">
    <cofactor evidence="1">
        <name>heme</name>
        <dbReference type="ChEBI" id="CHEBI:30413"/>
    </cofactor>
</comment>
<accession>A0ABR0KAA6</accession>
<evidence type="ECO:0000256" key="3">
    <source>
        <dbReference type="ARBA" id="ARBA00022617"/>
    </source>
</evidence>
<evidence type="ECO:0000313" key="7">
    <source>
        <dbReference type="EMBL" id="KAK5092602.1"/>
    </source>
</evidence>
<sequence>MASDVFRVGPNELSFASVQAYKDVYASRSPLIPKSEFYDMLGSGFSEACLATERDPKIAVQKRGLFLPALSKKALLEQEVIIQRCIDGFLEKLDKLGGGPNGLDMTKWYMMLSFDIAGEMAYGETFGCVESETSNPWLDIIFTHLYSVTNLDNLRRIPLIFKLARMVPNKWTDGVRKRITGFAREKTRRRLEKSGDRRDFLSVVVDKVRLGKVEEEEMAAHCSIIAFVATFSTSTHGGN</sequence>
<evidence type="ECO:0008006" key="9">
    <source>
        <dbReference type="Google" id="ProtNLM"/>
    </source>
</evidence>
<evidence type="ECO:0000256" key="1">
    <source>
        <dbReference type="ARBA" id="ARBA00001971"/>
    </source>
</evidence>